<organism evidence="2 3">
    <name type="scientific">Deinococcus arcticus</name>
    <dbReference type="NCBI Taxonomy" id="2136176"/>
    <lineage>
        <taxon>Bacteria</taxon>
        <taxon>Thermotogati</taxon>
        <taxon>Deinococcota</taxon>
        <taxon>Deinococci</taxon>
        <taxon>Deinococcales</taxon>
        <taxon>Deinococcaceae</taxon>
        <taxon>Deinococcus</taxon>
    </lineage>
</organism>
<sequence length="159" mass="16227">MTWFDALLVTLWAVLTALGARRGLAGLAWGAGGLAACFLANALVDSPAAALLAALLGVGVAVATLRLIPTPLEHPWHLGAGALGGFLLGGALISALALGFPLDVKVGTQGTRAVYPSASLQPALYRAVRDSALQGSLRSVWGSSPALKTLLIPDQTRPR</sequence>
<accession>A0A2T3W793</accession>
<name>A0A2T3W793_9DEIO</name>
<protein>
    <submittedName>
        <fullName evidence="2">Uncharacterized protein</fullName>
    </submittedName>
</protein>
<feature type="transmembrane region" description="Helical" evidence="1">
    <location>
        <begin position="46"/>
        <end position="68"/>
    </location>
</feature>
<reference evidence="2 3" key="1">
    <citation type="submission" date="2018-03" db="EMBL/GenBank/DDBJ databases">
        <title>Draft genome of Deinococcus sp. OD32.</title>
        <authorList>
            <person name="Wang X.-P."/>
            <person name="Du Z.-J."/>
        </authorList>
    </citation>
    <scope>NUCLEOTIDE SEQUENCE [LARGE SCALE GENOMIC DNA]</scope>
    <source>
        <strain evidence="2 3">OD32</strain>
    </source>
</reference>
<dbReference type="EMBL" id="PYSV01000010">
    <property type="protein sequence ID" value="PTA67780.1"/>
    <property type="molecule type" value="Genomic_DNA"/>
</dbReference>
<keyword evidence="3" id="KW-1185">Reference proteome</keyword>
<evidence type="ECO:0000313" key="2">
    <source>
        <dbReference type="EMBL" id="PTA67780.1"/>
    </source>
</evidence>
<proteinExistence type="predicted"/>
<dbReference type="OrthoDB" id="71255at2"/>
<dbReference type="Proteomes" id="UP000240317">
    <property type="component" value="Unassembled WGS sequence"/>
</dbReference>
<keyword evidence="1" id="KW-0472">Membrane</keyword>
<comment type="caution">
    <text evidence="2">The sequence shown here is derived from an EMBL/GenBank/DDBJ whole genome shotgun (WGS) entry which is preliminary data.</text>
</comment>
<evidence type="ECO:0000256" key="1">
    <source>
        <dbReference type="SAM" id="Phobius"/>
    </source>
</evidence>
<keyword evidence="1" id="KW-0812">Transmembrane</keyword>
<keyword evidence="1" id="KW-1133">Transmembrane helix</keyword>
<dbReference type="AlphaFoldDB" id="A0A2T3W793"/>
<feature type="transmembrane region" description="Helical" evidence="1">
    <location>
        <begin position="80"/>
        <end position="102"/>
    </location>
</feature>
<gene>
    <name evidence="2" type="ORF">C8263_11630</name>
</gene>
<evidence type="ECO:0000313" key="3">
    <source>
        <dbReference type="Proteomes" id="UP000240317"/>
    </source>
</evidence>